<reference evidence="1 2" key="1">
    <citation type="journal article" date="2013" name="Genome Announc.">
        <title>Draft Genome Sequence of Indibacter alkaliphilus Strain LW1T, Isolated from Lonar Lake, a Haloalkaline Lake in the Buldana District of Maharashtra, India.</title>
        <authorList>
            <person name="Singh A."/>
            <person name="Kumar Jangir P."/>
            <person name="Sharma R."/>
            <person name="Singh A."/>
            <person name="Kumar Pinnaka A."/>
            <person name="Shivaji S."/>
        </authorList>
    </citation>
    <scope>NUCLEOTIDE SEQUENCE [LARGE SCALE GENOMIC DNA]</scope>
    <source>
        <strain evidence="2">CCUG 57479 / KCTC 22604 / LW1</strain>
    </source>
</reference>
<dbReference type="AlphaFoldDB" id="S2DIP2"/>
<gene>
    <name evidence="1" type="ORF">A33Q_0897</name>
</gene>
<dbReference type="EMBL" id="ALWO02000021">
    <property type="protein sequence ID" value="EOZ98914.1"/>
    <property type="molecule type" value="Genomic_DNA"/>
</dbReference>
<dbReference type="Proteomes" id="UP000006073">
    <property type="component" value="Unassembled WGS sequence"/>
</dbReference>
<protein>
    <submittedName>
        <fullName evidence="1">Uncharacterized protein</fullName>
    </submittedName>
</protein>
<dbReference type="STRING" id="1189612.A33Q_0897"/>
<evidence type="ECO:0000313" key="1">
    <source>
        <dbReference type="EMBL" id="EOZ98914.1"/>
    </source>
</evidence>
<organism evidence="1 2">
    <name type="scientific">Indibacter alkaliphilus (strain CCUG 57479 / KCTC 22604 / LW1)</name>
    <dbReference type="NCBI Taxonomy" id="1189612"/>
    <lineage>
        <taxon>Bacteria</taxon>
        <taxon>Pseudomonadati</taxon>
        <taxon>Bacteroidota</taxon>
        <taxon>Cytophagia</taxon>
        <taxon>Cytophagales</taxon>
        <taxon>Cyclobacteriaceae</taxon>
    </lineage>
</organism>
<name>S2DIP2_INDAL</name>
<comment type="caution">
    <text evidence="1">The sequence shown here is derived from an EMBL/GenBank/DDBJ whole genome shotgun (WGS) entry which is preliminary data.</text>
</comment>
<keyword evidence="2" id="KW-1185">Reference proteome</keyword>
<evidence type="ECO:0000313" key="2">
    <source>
        <dbReference type="Proteomes" id="UP000006073"/>
    </source>
</evidence>
<sequence length="38" mass="4564">MTSELQIHTFFIFYEFEVCHGFFKILHAKLIKGVKLTF</sequence>
<proteinExistence type="predicted"/>
<accession>S2DIP2</accession>